<sequence>MRFVETEITELELRLFIKDIIRIYEMFFQPQGPKGVVFSDSDVDNIIASGDFEIIYKNIDSQLIEVGVYMKNELKERFTTTIMDEMATACAYMGTALFSRLNKTQISDVNFRDKKSTDIKFIKIDSLWKITIDIIMK</sequence>
<dbReference type="Proteomes" id="UP000036923">
    <property type="component" value="Unassembled WGS sequence"/>
</dbReference>
<evidence type="ECO:0000313" key="1">
    <source>
        <dbReference type="EMBL" id="KNY27368.1"/>
    </source>
</evidence>
<organism evidence="1 2">
    <name type="scientific">Pseudobacteroides cellulosolvens ATCC 35603 = DSM 2933</name>
    <dbReference type="NCBI Taxonomy" id="398512"/>
    <lineage>
        <taxon>Bacteria</taxon>
        <taxon>Bacillati</taxon>
        <taxon>Bacillota</taxon>
        <taxon>Clostridia</taxon>
        <taxon>Eubacteriales</taxon>
        <taxon>Oscillospiraceae</taxon>
        <taxon>Pseudobacteroides</taxon>
    </lineage>
</organism>
<accession>A0A0L6JNI3</accession>
<dbReference type="AlphaFoldDB" id="A0A0L6JNI3"/>
<gene>
    <name evidence="1" type="ORF">Bccel_2639</name>
</gene>
<name>A0A0L6JNI3_9FIRM</name>
<proteinExistence type="predicted"/>
<reference evidence="2" key="1">
    <citation type="submission" date="2015-07" db="EMBL/GenBank/DDBJ databases">
        <title>Near-Complete Genome Sequence of the Cellulolytic Bacterium Bacteroides (Pseudobacteroides) cellulosolvens ATCC 35603.</title>
        <authorList>
            <person name="Dassa B."/>
            <person name="Utturkar S.M."/>
            <person name="Klingeman D.M."/>
            <person name="Hurt R.A."/>
            <person name="Keller M."/>
            <person name="Xu J."/>
            <person name="Reddy Y.H.K."/>
            <person name="Borovok I."/>
            <person name="Grinberg I.R."/>
            <person name="Lamed R."/>
            <person name="Zhivin O."/>
            <person name="Bayer E.A."/>
            <person name="Brown S.D."/>
        </authorList>
    </citation>
    <scope>NUCLEOTIDE SEQUENCE [LARGE SCALE GENOMIC DNA]</scope>
    <source>
        <strain evidence="2">DSM 2933</strain>
    </source>
</reference>
<comment type="caution">
    <text evidence="1">The sequence shown here is derived from an EMBL/GenBank/DDBJ whole genome shotgun (WGS) entry which is preliminary data.</text>
</comment>
<keyword evidence="2" id="KW-1185">Reference proteome</keyword>
<dbReference type="EMBL" id="LGTC01000001">
    <property type="protein sequence ID" value="KNY27368.1"/>
    <property type="molecule type" value="Genomic_DNA"/>
</dbReference>
<evidence type="ECO:0000313" key="2">
    <source>
        <dbReference type="Proteomes" id="UP000036923"/>
    </source>
</evidence>
<protein>
    <submittedName>
        <fullName evidence="1">Uncharacterized protein</fullName>
    </submittedName>
</protein>
<dbReference type="STRING" id="398512.Bccel_2639"/>
<dbReference type="RefSeq" id="WP_036942765.1">
    <property type="nucleotide sequence ID" value="NZ_JQKC01000019.1"/>
</dbReference>